<evidence type="ECO:0000256" key="7">
    <source>
        <dbReference type="ARBA" id="ARBA00022723"/>
    </source>
</evidence>
<gene>
    <name evidence="13" type="ORF">V5O48_015555</name>
</gene>
<evidence type="ECO:0000256" key="11">
    <source>
        <dbReference type="ARBA" id="ARBA00023033"/>
    </source>
</evidence>
<dbReference type="EMBL" id="JBAHYK010001894">
    <property type="protein sequence ID" value="KAL0566453.1"/>
    <property type="molecule type" value="Genomic_DNA"/>
</dbReference>
<keyword evidence="12" id="KW-0472">Membrane</keyword>
<protein>
    <recommendedName>
        <fullName evidence="15">Cytochrome P450</fullName>
    </recommendedName>
</protein>
<sequence>MFEIGAQRNKFPKPLHQYKSLDIYGRNIVTTEGEDWKKNRKIAAPAFSERNNRLVWNESVLMLTEFFDEVWGDKEVIAVDNFLGIALQFGLRVISAAAFGKRMSWSSQHSKPPGHQLPFEETFQIVSQDIFLKLVLPNWLPNVTERIKKVRVAFEELRVYLQEVIQQGSAGGSAELEKANLFSSLIEANEQEGSELTKLDDSELIGNVFIFLLAGHETSSHTLCFAFGLLALYQEEQEKLYQHI</sequence>
<keyword evidence="9" id="KW-0560">Oxidoreductase</keyword>
<keyword evidence="11" id="KW-0503">Monooxygenase</keyword>
<evidence type="ECO:0000256" key="10">
    <source>
        <dbReference type="ARBA" id="ARBA00023004"/>
    </source>
</evidence>
<evidence type="ECO:0000256" key="12">
    <source>
        <dbReference type="ARBA" id="ARBA00023136"/>
    </source>
</evidence>
<proteinExistence type="inferred from homology"/>
<evidence type="ECO:0000256" key="6">
    <source>
        <dbReference type="ARBA" id="ARBA00022692"/>
    </source>
</evidence>
<evidence type="ECO:0000313" key="14">
    <source>
        <dbReference type="Proteomes" id="UP001465976"/>
    </source>
</evidence>
<dbReference type="Gene3D" id="1.10.630.10">
    <property type="entry name" value="Cytochrome P450"/>
    <property type="match status" value="1"/>
</dbReference>
<accession>A0ABR3EU69</accession>
<keyword evidence="14" id="KW-1185">Reference proteome</keyword>
<keyword evidence="7" id="KW-0479">Metal-binding</keyword>
<comment type="cofactor">
    <cofactor evidence="1">
        <name>heme</name>
        <dbReference type="ChEBI" id="CHEBI:30413"/>
    </cofactor>
</comment>
<dbReference type="PANTHER" id="PTHR24305">
    <property type="entry name" value="CYTOCHROME P450"/>
    <property type="match status" value="1"/>
</dbReference>
<dbReference type="SUPFAM" id="SSF48264">
    <property type="entry name" value="Cytochrome P450"/>
    <property type="match status" value="1"/>
</dbReference>
<dbReference type="PANTHER" id="PTHR24305:SF166">
    <property type="entry name" value="CYTOCHROME P450 12A4, MITOCHONDRIAL-RELATED"/>
    <property type="match status" value="1"/>
</dbReference>
<dbReference type="Pfam" id="PF00067">
    <property type="entry name" value="p450"/>
    <property type="match status" value="1"/>
</dbReference>
<reference evidence="13 14" key="1">
    <citation type="submission" date="2024-02" db="EMBL/GenBank/DDBJ databases">
        <title>A draft genome for the cacao thread blight pathogen Marasmius crinis-equi.</title>
        <authorList>
            <person name="Cohen S.P."/>
            <person name="Baruah I.K."/>
            <person name="Amoako-Attah I."/>
            <person name="Bukari Y."/>
            <person name="Meinhardt L.W."/>
            <person name="Bailey B.A."/>
        </authorList>
    </citation>
    <scope>NUCLEOTIDE SEQUENCE [LARGE SCALE GENOMIC DNA]</scope>
    <source>
        <strain evidence="13 14">GH-76</strain>
    </source>
</reference>
<keyword evidence="10" id="KW-0408">Iron</keyword>
<comment type="similarity">
    <text evidence="4">Belongs to the cytochrome P450 family.</text>
</comment>
<keyword evidence="6" id="KW-0812">Transmembrane</keyword>
<dbReference type="InterPro" id="IPR050121">
    <property type="entry name" value="Cytochrome_P450_monoxygenase"/>
</dbReference>
<evidence type="ECO:0000256" key="5">
    <source>
        <dbReference type="ARBA" id="ARBA00022617"/>
    </source>
</evidence>
<dbReference type="Proteomes" id="UP001465976">
    <property type="component" value="Unassembled WGS sequence"/>
</dbReference>
<evidence type="ECO:0000256" key="1">
    <source>
        <dbReference type="ARBA" id="ARBA00001971"/>
    </source>
</evidence>
<comment type="subcellular location">
    <subcellularLocation>
        <location evidence="2">Membrane</location>
    </subcellularLocation>
</comment>
<comment type="caution">
    <text evidence="13">The sequence shown here is derived from an EMBL/GenBank/DDBJ whole genome shotgun (WGS) entry which is preliminary data.</text>
</comment>
<evidence type="ECO:0000256" key="2">
    <source>
        <dbReference type="ARBA" id="ARBA00004370"/>
    </source>
</evidence>
<organism evidence="13 14">
    <name type="scientific">Marasmius crinis-equi</name>
    <dbReference type="NCBI Taxonomy" id="585013"/>
    <lineage>
        <taxon>Eukaryota</taxon>
        <taxon>Fungi</taxon>
        <taxon>Dikarya</taxon>
        <taxon>Basidiomycota</taxon>
        <taxon>Agaricomycotina</taxon>
        <taxon>Agaricomycetes</taxon>
        <taxon>Agaricomycetidae</taxon>
        <taxon>Agaricales</taxon>
        <taxon>Marasmiineae</taxon>
        <taxon>Marasmiaceae</taxon>
        <taxon>Marasmius</taxon>
    </lineage>
</organism>
<evidence type="ECO:0000256" key="8">
    <source>
        <dbReference type="ARBA" id="ARBA00022989"/>
    </source>
</evidence>
<keyword evidence="8" id="KW-1133">Transmembrane helix</keyword>
<dbReference type="InterPro" id="IPR036396">
    <property type="entry name" value="Cyt_P450_sf"/>
</dbReference>
<evidence type="ECO:0008006" key="15">
    <source>
        <dbReference type="Google" id="ProtNLM"/>
    </source>
</evidence>
<keyword evidence="5" id="KW-0349">Heme</keyword>
<evidence type="ECO:0000256" key="3">
    <source>
        <dbReference type="ARBA" id="ARBA00004721"/>
    </source>
</evidence>
<dbReference type="InterPro" id="IPR001128">
    <property type="entry name" value="Cyt_P450"/>
</dbReference>
<name>A0ABR3EU69_9AGAR</name>
<feature type="non-terminal residue" evidence="13">
    <location>
        <position position="244"/>
    </location>
</feature>
<evidence type="ECO:0000313" key="13">
    <source>
        <dbReference type="EMBL" id="KAL0566453.1"/>
    </source>
</evidence>
<evidence type="ECO:0000256" key="9">
    <source>
        <dbReference type="ARBA" id="ARBA00023002"/>
    </source>
</evidence>
<comment type="pathway">
    <text evidence="3">Secondary metabolite biosynthesis; terpenoid biosynthesis.</text>
</comment>
<evidence type="ECO:0000256" key="4">
    <source>
        <dbReference type="ARBA" id="ARBA00010617"/>
    </source>
</evidence>